<dbReference type="Pfam" id="PF02623">
    <property type="entry name" value="FliW"/>
    <property type="match status" value="1"/>
</dbReference>
<reference evidence="5 6" key="1">
    <citation type="journal article" date="2014" name="Genome Announc.">
        <title>Draft Genome Sequence of Paenibacillus pini JCM 16418T, Isolated from the Rhizosphere of Pine Tree.</title>
        <authorList>
            <person name="Yuki M."/>
            <person name="Oshima K."/>
            <person name="Suda W."/>
            <person name="Oshida Y."/>
            <person name="Kitamura K."/>
            <person name="Iida Y."/>
            <person name="Hattori M."/>
            <person name="Ohkuma M."/>
        </authorList>
    </citation>
    <scope>NUCLEOTIDE SEQUENCE [LARGE SCALE GENOMIC DNA]</scope>
    <source>
        <strain evidence="5 6">JCM 16418</strain>
    </source>
</reference>
<evidence type="ECO:0000256" key="2">
    <source>
        <dbReference type="ARBA" id="ARBA00022795"/>
    </source>
</evidence>
<dbReference type="eggNOG" id="COG1699">
    <property type="taxonomic scope" value="Bacteria"/>
</dbReference>
<dbReference type="AlphaFoldDB" id="W7Z124"/>
<dbReference type="GO" id="GO:0005737">
    <property type="term" value="C:cytoplasm"/>
    <property type="evidence" value="ECO:0007669"/>
    <property type="project" value="UniProtKB-SubCell"/>
</dbReference>
<protein>
    <recommendedName>
        <fullName evidence="4">Flagellar assembly factor FliW</fullName>
    </recommendedName>
</protein>
<sequence>MRIETSSWGNLEITEEQIYHFNKGLPGFDEETEFALISLQEGTFSYMQSLKEPALAFLLTEPFDYYSDYEFELSPSDMEELEIKEQVLVRCIITLKESIEESTINLLAPVILNPEKQLGKQVVLHNTSYQTRHPLWIEELQEKEPSGKEGE</sequence>
<dbReference type="HAMAP" id="MF_01185">
    <property type="entry name" value="FliW"/>
    <property type="match status" value="1"/>
</dbReference>
<organism evidence="5 6">
    <name type="scientific">Paenibacillus pini JCM 16418</name>
    <dbReference type="NCBI Taxonomy" id="1236976"/>
    <lineage>
        <taxon>Bacteria</taxon>
        <taxon>Bacillati</taxon>
        <taxon>Bacillota</taxon>
        <taxon>Bacilli</taxon>
        <taxon>Bacillales</taxon>
        <taxon>Paenibacillaceae</taxon>
        <taxon>Paenibacillus</taxon>
    </lineage>
</organism>
<keyword evidence="5" id="KW-0282">Flagellum</keyword>
<dbReference type="Gene3D" id="2.30.290.10">
    <property type="entry name" value="BH3618-like"/>
    <property type="match status" value="1"/>
</dbReference>
<comment type="function">
    <text evidence="4">Acts as an anti-CsrA protein, binds CsrA and prevents it from repressing translation of its target genes, one of which is flagellin. Binds to flagellin and participates in the assembly of the flagellum.</text>
</comment>
<keyword evidence="3 4" id="KW-0810">Translation regulation</keyword>
<proteinExistence type="inferred from homology"/>
<comment type="subcellular location">
    <subcellularLocation>
        <location evidence="4">Cytoplasm</location>
    </subcellularLocation>
</comment>
<dbReference type="EMBL" id="BAVZ01000032">
    <property type="protein sequence ID" value="GAF10691.1"/>
    <property type="molecule type" value="Genomic_DNA"/>
</dbReference>
<gene>
    <name evidence="4" type="primary">fliW</name>
    <name evidence="5" type="ORF">JCM16418_4910</name>
</gene>
<dbReference type="PANTHER" id="PTHR39190:SF1">
    <property type="entry name" value="FLAGELLAR ASSEMBLY FACTOR FLIW"/>
    <property type="match status" value="1"/>
</dbReference>
<comment type="subunit">
    <text evidence="4">Interacts with translational regulator CsrA and flagellin(s).</text>
</comment>
<dbReference type="RefSeq" id="WP_036653342.1">
    <property type="nucleotide sequence ID" value="NZ_BAVZ01000032.1"/>
</dbReference>
<dbReference type="OrthoDB" id="9801235at2"/>
<comment type="caution">
    <text evidence="5">The sequence shown here is derived from an EMBL/GenBank/DDBJ whole genome shotgun (WGS) entry which is preliminary data.</text>
</comment>
<comment type="similarity">
    <text evidence="4">Belongs to the FliW family.</text>
</comment>
<dbReference type="InterPro" id="IPR003775">
    <property type="entry name" value="Flagellar_assembly_factor_FliW"/>
</dbReference>
<dbReference type="Proteomes" id="UP000019364">
    <property type="component" value="Unassembled WGS sequence"/>
</dbReference>
<evidence type="ECO:0000256" key="4">
    <source>
        <dbReference type="HAMAP-Rule" id="MF_01185"/>
    </source>
</evidence>
<keyword evidence="2 4" id="KW-1005">Bacterial flagellum biogenesis</keyword>
<dbReference type="STRING" id="1236976.JCM16418_4910"/>
<evidence type="ECO:0000256" key="3">
    <source>
        <dbReference type="ARBA" id="ARBA00022845"/>
    </source>
</evidence>
<keyword evidence="4" id="KW-0143">Chaperone</keyword>
<dbReference type="PANTHER" id="PTHR39190">
    <property type="entry name" value="FLAGELLAR ASSEMBLY FACTOR FLIW"/>
    <property type="match status" value="1"/>
</dbReference>
<keyword evidence="6" id="KW-1185">Reference proteome</keyword>
<keyword evidence="5" id="KW-0966">Cell projection</keyword>
<dbReference type="SUPFAM" id="SSF141457">
    <property type="entry name" value="BH3618-like"/>
    <property type="match status" value="1"/>
</dbReference>
<evidence type="ECO:0000313" key="5">
    <source>
        <dbReference type="EMBL" id="GAF10691.1"/>
    </source>
</evidence>
<evidence type="ECO:0000313" key="6">
    <source>
        <dbReference type="Proteomes" id="UP000019364"/>
    </source>
</evidence>
<dbReference type="NCBIfam" id="NF009793">
    <property type="entry name" value="PRK13285.1-1"/>
    <property type="match status" value="1"/>
</dbReference>
<keyword evidence="1 4" id="KW-0963">Cytoplasm</keyword>
<name>W7Z124_9BACL</name>
<dbReference type="GO" id="GO:0044780">
    <property type="term" value="P:bacterial-type flagellum assembly"/>
    <property type="evidence" value="ECO:0007669"/>
    <property type="project" value="UniProtKB-UniRule"/>
</dbReference>
<dbReference type="GO" id="GO:0006417">
    <property type="term" value="P:regulation of translation"/>
    <property type="evidence" value="ECO:0007669"/>
    <property type="project" value="UniProtKB-KW"/>
</dbReference>
<evidence type="ECO:0000256" key="1">
    <source>
        <dbReference type="ARBA" id="ARBA00022490"/>
    </source>
</evidence>
<dbReference type="InterPro" id="IPR024046">
    <property type="entry name" value="Flagellar_assmbl_FliW_dom_sf"/>
</dbReference>
<accession>W7Z124</accession>
<keyword evidence="5" id="KW-0969">Cilium</keyword>